<name>A0A450XW54_9GAMM</name>
<protein>
    <submittedName>
        <fullName evidence="2">Uncharacterized protein</fullName>
    </submittedName>
</protein>
<sequence length="143" mass="16853">MTDEKIKFANVRDAFDFVSFGRPMEHEAYLCIETGQVYWRSAYSDNEEPLPDDIDTGNYIAIPHKNDLDLGRSLVLRFAEEYISKDYEKVEEIFSRSGAYVRFKDLLETRGMLEKWYEYEDTASDEALLRWCEENDIGIDHEP</sequence>
<evidence type="ECO:0000313" key="1">
    <source>
        <dbReference type="EMBL" id="VFK29350.1"/>
    </source>
</evidence>
<evidence type="ECO:0000313" key="3">
    <source>
        <dbReference type="EMBL" id="VFK76245.1"/>
    </source>
</evidence>
<accession>A0A450XW54</accession>
<proteinExistence type="predicted"/>
<gene>
    <name evidence="1" type="ORF">BECKMB1821G_GA0114241_104811</name>
    <name evidence="3" type="ORF">BECKMB1821H_GA0114242_104810</name>
    <name evidence="2" type="ORF">BECKMB1821I_GA0114274_104711</name>
</gene>
<evidence type="ECO:0000313" key="2">
    <source>
        <dbReference type="EMBL" id="VFK33510.1"/>
    </source>
</evidence>
<dbReference type="EMBL" id="CAADGH010000048">
    <property type="protein sequence ID" value="VFK76245.1"/>
    <property type="molecule type" value="Genomic_DNA"/>
</dbReference>
<reference evidence="2" key="1">
    <citation type="submission" date="2019-02" db="EMBL/GenBank/DDBJ databases">
        <authorList>
            <person name="Gruber-Vodicka R. H."/>
            <person name="Seah K. B. B."/>
        </authorList>
    </citation>
    <scope>NUCLEOTIDE SEQUENCE</scope>
    <source>
        <strain evidence="1">BECK_BZ197</strain>
        <strain evidence="3">BECK_BZ198</strain>
        <strain evidence="2">BECK_BZ199</strain>
    </source>
</reference>
<dbReference type="AlphaFoldDB" id="A0A450XW54"/>
<organism evidence="2">
    <name type="scientific">Candidatus Kentrum sp. MB</name>
    <dbReference type="NCBI Taxonomy" id="2138164"/>
    <lineage>
        <taxon>Bacteria</taxon>
        <taxon>Pseudomonadati</taxon>
        <taxon>Pseudomonadota</taxon>
        <taxon>Gammaproteobacteria</taxon>
        <taxon>Candidatus Kentrum</taxon>
    </lineage>
</organism>
<dbReference type="EMBL" id="CAADFQ010000047">
    <property type="protein sequence ID" value="VFK33510.1"/>
    <property type="molecule type" value="Genomic_DNA"/>
</dbReference>
<dbReference type="EMBL" id="CAADFO010000048">
    <property type="protein sequence ID" value="VFK29350.1"/>
    <property type="molecule type" value="Genomic_DNA"/>
</dbReference>